<keyword evidence="1" id="KW-1133">Transmembrane helix</keyword>
<dbReference type="RefSeq" id="WP_153486249.1">
    <property type="nucleotide sequence ID" value="NZ_VDEQ01000299.1"/>
</dbReference>
<organism evidence="2 3">
    <name type="scientific">Streptomyces katsurahamanus</name>
    <dbReference type="NCBI Taxonomy" id="2577098"/>
    <lineage>
        <taxon>Bacteria</taxon>
        <taxon>Bacillati</taxon>
        <taxon>Actinomycetota</taxon>
        <taxon>Actinomycetes</taxon>
        <taxon>Kitasatosporales</taxon>
        <taxon>Streptomycetaceae</taxon>
        <taxon>Streptomyces</taxon>
    </lineage>
</organism>
<evidence type="ECO:0000313" key="2">
    <source>
        <dbReference type="EMBL" id="MQS38885.1"/>
    </source>
</evidence>
<gene>
    <name evidence="2" type="ORF">FFZ77_25830</name>
</gene>
<dbReference type="EMBL" id="VDEQ01000299">
    <property type="protein sequence ID" value="MQS38885.1"/>
    <property type="molecule type" value="Genomic_DNA"/>
</dbReference>
<keyword evidence="1" id="KW-0812">Transmembrane</keyword>
<keyword evidence="1" id="KW-0472">Membrane</keyword>
<dbReference type="Proteomes" id="UP000460558">
    <property type="component" value="Unassembled WGS sequence"/>
</dbReference>
<proteinExistence type="predicted"/>
<accession>A0ABW9NZX8</accession>
<comment type="caution">
    <text evidence="2">The sequence shown here is derived from an EMBL/GenBank/DDBJ whole genome shotgun (WGS) entry which is preliminary data.</text>
</comment>
<protein>
    <recommendedName>
        <fullName evidence="4">Holin</fullName>
    </recommendedName>
</protein>
<evidence type="ECO:0008006" key="4">
    <source>
        <dbReference type="Google" id="ProtNLM"/>
    </source>
</evidence>
<evidence type="ECO:0000313" key="3">
    <source>
        <dbReference type="Proteomes" id="UP000460558"/>
    </source>
</evidence>
<keyword evidence="3" id="KW-1185">Reference proteome</keyword>
<feature type="transmembrane region" description="Helical" evidence="1">
    <location>
        <begin position="9"/>
        <end position="27"/>
    </location>
</feature>
<reference evidence="2 3" key="1">
    <citation type="submission" date="2019-06" db="EMBL/GenBank/DDBJ databases">
        <title>Comparative genomics and metabolomics analyses of clavulanic acid producing Streptomyces species provides insight into specialized metabolism and evolution of beta-lactam biosynthetic gene clusters.</title>
        <authorList>
            <person name="Moore M.A."/>
            <person name="Cruz-Morales P."/>
            <person name="Barona Gomez F."/>
            <person name="Kapil T."/>
        </authorList>
    </citation>
    <scope>NUCLEOTIDE SEQUENCE [LARGE SCALE GENOMIC DNA]</scope>
    <source>
        <strain evidence="2 3">T-272</strain>
    </source>
</reference>
<sequence>MEFVKTNPARLYALAVAVLALVAFYVPELPTELVLGVVAALLGTGEAVQRTENRKTARAYAEIPRA</sequence>
<name>A0ABW9NZX8_9ACTN</name>
<evidence type="ECO:0000256" key="1">
    <source>
        <dbReference type="SAM" id="Phobius"/>
    </source>
</evidence>